<feature type="domain" description="DHHA1" evidence="7">
    <location>
        <begin position="393"/>
        <end position="488"/>
    </location>
</feature>
<protein>
    <recommendedName>
        <fullName evidence="2">Single-stranded-DNA-specific exonuclease RecJ</fullName>
    </recommendedName>
</protein>
<dbReference type="EMBL" id="BMFA01000008">
    <property type="protein sequence ID" value="GGB54740.1"/>
    <property type="molecule type" value="Genomic_DNA"/>
</dbReference>
<evidence type="ECO:0000256" key="4">
    <source>
        <dbReference type="ARBA" id="ARBA00022801"/>
    </source>
</evidence>
<dbReference type="GO" id="GO:0003676">
    <property type="term" value="F:nucleic acid binding"/>
    <property type="evidence" value="ECO:0007669"/>
    <property type="project" value="InterPro"/>
</dbReference>
<dbReference type="InterPro" id="IPR051673">
    <property type="entry name" value="SSDNA_exonuclease_RecJ"/>
</dbReference>
<feature type="domain" description="RecJ OB" evidence="8">
    <location>
        <begin position="502"/>
        <end position="611"/>
    </location>
</feature>
<evidence type="ECO:0000256" key="2">
    <source>
        <dbReference type="ARBA" id="ARBA00019841"/>
    </source>
</evidence>
<dbReference type="Gene3D" id="3.10.310.30">
    <property type="match status" value="1"/>
</dbReference>
<proteinExistence type="inferred from homology"/>
<evidence type="ECO:0000259" key="7">
    <source>
        <dbReference type="Pfam" id="PF02272"/>
    </source>
</evidence>
<dbReference type="Pfam" id="PF17768">
    <property type="entry name" value="RecJ_OB"/>
    <property type="match status" value="1"/>
</dbReference>
<name>A0A916TMB7_9HYPH</name>
<dbReference type="NCBIfam" id="TIGR00644">
    <property type="entry name" value="recJ"/>
    <property type="match status" value="1"/>
</dbReference>
<organism evidence="9 10">
    <name type="scientific">Roseibium aquae</name>
    <dbReference type="NCBI Taxonomy" id="1323746"/>
    <lineage>
        <taxon>Bacteria</taxon>
        <taxon>Pseudomonadati</taxon>
        <taxon>Pseudomonadota</taxon>
        <taxon>Alphaproteobacteria</taxon>
        <taxon>Hyphomicrobiales</taxon>
        <taxon>Stappiaceae</taxon>
        <taxon>Roseibium</taxon>
    </lineage>
</organism>
<dbReference type="InterPro" id="IPR041122">
    <property type="entry name" value="RecJ_OB"/>
</dbReference>
<keyword evidence="10" id="KW-1185">Reference proteome</keyword>
<dbReference type="GO" id="GO:0006310">
    <property type="term" value="P:DNA recombination"/>
    <property type="evidence" value="ECO:0007669"/>
    <property type="project" value="InterPro"/>
</dbReference>
<dbReference type="Pfam" id="PF02272">
    <property type="entry name" value="DHHA1"/>
    <property type="match status" value="1"/>
</dbReference>
<evidence type="ECO:0000256" key="5">
    <source>
        <dbReference type="ARBA" id="ARBA00022839"/>
    </source>
</evidence>
<reference evidence="9" key="2">
    <citation type="submission" date="2020-09" db="EMBL/GenBank/DDBJ databases">
        <authorList>
            <person name="Sun Q."/>
            <person name="Zhou Y."/>
        </authorList>
    </citation>
    <scope>NUCLEOTIDE SEQUENCE</scope>
    <source>
        <strain evidence="9">CGMCC 1.12426</strain>
    </source>
</reference>
<evidence type="ECO:0000313" key="9">
    <source>
        <dbReference type="EMBL" id="GGB54740.1"/>
    </source>
</evidence>
<dbReference type="Pfam" id="PF01368">
    <property type="entry name" value="DHH"/>
    <property type="match status" value="1"/>
</dbReference>
<dbReference type="PANTHER" id="PTHR30255">
    <property type="entry name" value="SINGLE-STRANDED-DNA-SPECIFIC EXONUCLEASE RECJ"/>
    <property type="match status" value="1"/>
</dbReference>
<dbReference type="InterPro" id="IPR038763">
    <property type="entry name" value="DHH_sf"/>
</dbReference>
<evidence type="ECO:0000256" key="1">
    <source>
        <dbReference type="ARBA" id="ARBA00005915"/>
    </source>
</evidence>
<dbReference type="Proteomes" id="UP000605148">
    <property type="component" value="Unassembled WGS sequence"/>
</dbReference>
<evidence type="ECO:0000259" key="6">
    <source>
        <dbReference type="Pfam" id="PF01368"/>
    </source>
</evidence>
<dbReference type="AlphaFoldDB" id="A0A916TMB7"/>
<accession>A0A916TMB7</accession>
<keyword evidence="3" id="KW-0540">Nuclease</keyword>
<gene>
    <name evidence="9" type="primary">recJ</name>
    <name evidence="9" type="ORF">GCM10011316_28500</name>
</gene>
<dbReference type="GO" id="GO:0006281">
    <property type="term" value="P:DNA repair"/>
    <property type="evidence" value="ECO:0007669"/>
    <property type="project" value="InterPro"/>
</dbReference>
<evidence type="ECO:0000313" key="10">
    <source>
        <dbReference type="Proteomes" id="UP000605148"/>
    </source>
</evidence>
<dbReference type="InterPro" id="IPR001667">
    <property type="entry name" value="DDH_dom"/>
</dbReference>
<dbReference type="InterPro" id="IPR003156">
    <property type="entry name" value="DHHA1_dom"/>
</dbReference>
<comment type="similarity">
    <text evidence="1">Belongs to the RecJ family.</text>
</comment>
<dbReference type="PANTHER" id="PTHR30255:SF2">
    <property type="entry name" value="SINGLE-STRANDED-DNA-SPECIFIC EXONUCLEASE RECJ"/>
    <property type="match status" value="1"/>
</dbReference>
<evidence type="ECO:0000259" key="8">
    <source>
        <dbReference type="Pfam" id="PF17768"/>
    </source>
</evidence>
<dbReference type="Gene3D" id="3.90.1640.30">
    <property type="match status" value="1"/>
</dbReference>
<keyword evidence="5 9" id="KW-0269">Exonuclease</keyword>
<comment type="caution">
    <text evidence="9">The sequence shown here is derived from an EMBL/GenBank/DDBJ whole genome shotgun (WGS) entry which is preliminary data.</text>
</comment>
<keyword evidence="4" id="KW-0378">Hydrolase</keyword>
<feature type="domain" description="DDH" evidence="6">
    <location>
        <begin position="117"/>
        <end position="273"/>
    </location>
</feature>
<dbReference type="SUPFAM" id="SSF64182">
    <property type="entry name" value="DHH phosphoesterases"/>
    <property type="match status" value="1"/>
</dbReference>
<evidence type="ECO:0000256" key="3">
    <source>
        <dbReference type="ARBA" id="ARBA00022722"/>
    </source>
</evidence>
<sequence length="620" mass="65470">MDAGRNVRTDGMGRMTGAGLSGQPHRLVLGVERSAGGYAWRERLDETGTRHAMAIAQQLGIPDVLARVIAARGVLPETAEAFLAPSLKALMPDPSTLTDMDAAVARVADAVQAGLSIAIFGDYDVDGATSSAVLCRYLRWLGLDPVIHIPDRIIEGYGPNVPALEALKAGGADLLIAVDCGSTSFEAFEAANRLGLDVVVFDHHQVGEDLPPVIALVNPNRQDDLSGQGHLAAVGVTFLFLVGLNRELRRRGLFDRRPQPDLMALLDLVALGTVCDVVPLQGLNRAYVLRGLSVMHQRRNPGLAFLADAARVAGKATPYHLGFLLGPRINAGGRIGDAALGARLLTCDDHVEAREIAARLNELNTERQAMEAVMLEEAGAQAAIAIRDTDPAVLITGSPEWHPGIVGLIASRLKEAHRRPSFAIAYDETGKGTGSGRSIPGVDLGRVVRAAVAEGLLEKGGGHAMAAGMTLRKEKMDDLAAFFDDQLKADVEAASAARDLKIDGALTATGASLPLLEQLDSAGPFGAGHPEPVFAFPAHRVTFADVVGNGHVRASLSASDGTSLKAIAFKAEDKPFGQELLKKRGQTVHVAGSLSVDTWQGTPRPQLRIIDVADPQKASR</sequence>
<dbReference type="InterPro" id="IPR004610">
    <property type="entry name" value="RecJ"/>
</dbReference>
<dbReference type="GO" id="GO:0008409">
    <property type="term" value="F:5'-3' exonuclease activity"/>
    <property type="evidence" value="ECO:0007669"/>
    <property type="project" value="InterPro"/>
</dbReference>
<reference evidence="9" key="1">
    <citation type="journal article" date="2014" name="Int. J. Syst. Evol. Microbiol.">
        <title>Complete genome sequence of Corynebacterium casei LMG S-19264T (=DSM 44701T), isolated from a smear-ripened cheese.</title>
        <authorList>
            <consortium name="US DOE Joint Genome Institute (JGI-PGF)"/>
            <person name="Walter F."/>
            <person name="Albersmeier A."/>
            <person name="Kalinowski J."/>
            <person name="Ruckert C."/>
        </authorList>
    </citation>
    <scope>NUCLEOTIDE SEQUENCE</scope>
    <source>
        <strain evidence="9">CGMCC 1.12426</strain>
    </source>
</reference>